<keyword evidence="3" id="KW-1185">Reference proteome</keyword>
<accession>A0AA48L2J7</accession>
<dbReference type="RefSeq" id="XP_060454419.1">
    <property type="nucleotide sequence ID" value="XM_060597535.1"/>
</dbReference>
<name>A0AA48L2J7_9TREE</name>
<feature type="compositionally biased region" description="Polar residues" evidence="1">
    <location>
        <begin position="120"/>
        <end position="132"/>
    </location>
</feature>
<dbReference type="AlphaFoldDB" id="A0AA48L2J7"/>
<dbReference type="EMBL" id="AP028213">
    <property type="protein sequence ID" value="BEI89153.1"/>
    <property type="molecule type" value="Genomic_DNA"/>
</dbReference>
<organism evidence="2 3">
    <name type="scientific">Cutaneotrichosporon cavernicola</name>
    <dbReference type="NCBI Taxonomy" id="279322"/>
    <lineage>
        <taxon>Eukaryota</taxon>
        <taxon>Fungi</taxon>
        <taxon>Dikarya</taxon>
        <taxon>Basidiomycota</taxon>
        <taxon>Agaricomycotina</taxon>
        <taxon>Tremellomycetes</taxon>
        <taxon>Trichosporonales</taxon>
        <taxon>Trichosporonaceae</taxon>
        <taxon>Cutaneotrichosporon</taxon>
    </lineage>
</organism>
<gene>
    <name evidence="2" type="ORF">CcaverHIS019_0205150</name>
</gene>
<proteinExistence type="predicted"/>
<reference evidence="2" key="1">
    <citation type="journal article" date="2023" name="BMC Genomics">
        <title>Chromosome-level genome assemblies of Cutaneotrichosporon spp. (Trichosporonales, Basidiomycota) reveal imbalanced evolution between nucleotide sequences and chromosome synteny.</title>
        <authorList>
            <person name="Kobayashi Y."/>
            <person name="Kayamori A."/>
            <person name="Aoki K."/>
            <person name="Shiwa Y."/>
            <person name="Matsutani M."/>
            <person name="Fujita N."/>
            <person name="Sugita T."/>
            <person name="Iwasaki W."/>
            <person name="Tanaka N."/>
            <person name="Takashima M."/>
        </authorList>
    </citation>
    <scope>NUCLEOTIDE SEQUENCE</scope>
    <source>
        <strain evidence="2">HIS019</strain>
    </source>
</reference>
<evidence type="ECO:0000313" key="3">
    <source>
        <dbReference type="Proteomes" id="UP001233271"/>
    </source>
</evidence>
<dbReference type="KEGG" id="ccac:CcaHIS019_0205150"/>
<dbReference type="GeneID" id="85493024"/>
<evidence type="ECO:0000256" key="1">
    <source>
        <dbReference type="SAM" id="MobiDB-lite"/>
    </source>
</evidence>
<protein>
    <submittedName>
        <fullName evidence="2">Uncharacterized protein</fullName>
    </submittedName>
</protein>
<dbReference type="Proteomes" id="UP001233271">
    <property type="component" value="Chromosome 2"/>
</dbReference>
<feature type="region of interest" description="Disordered" evidence="1">
    <location>
        <begin position="120"/>
        <end position="169"/>
    </location>
</feature>
<evidence type="ECO:0000313" key="2">
    <source>
        <dbReference type="EMBL" id="BEI89153.1"/>
    </source>
</evidence>
<sequence>MIEEAPMLVAYNSRLEEDTQQFEDQRQQWDERRKQYGEEHGAEVARMFDVAYVPLDTTPDPPQPMFASPEEEQAYFSQFVEEWSPNPVGEYVHFPYVPPHKRELEPAAQATREKMVKAITTQKQAGQETAATQKRAPCSPTRQLCKTSGKKKASPKSKPAPPNPARPGLAASKLSIDFTRIVCTLVLLEKGTRHPSLDHVALNRLLTHLAPVIDTSRALPRLFAHQLYIFGLEEKALAINPSSLALFYMAVRKDTMREFFRMTNRQAMNILCPPAYGPGNPRPGSGFGAPAPSAR</sequence>